<dbReference type="AlphaFoldDB" id="A0A0A7FXZ0"/>
<name>A0A0A7FXZ0_9CLOT</name>
<protein>
    <submittedName>
        <fullName evidence="1">Uncharacterized protein</fullName>
    </submittedName>
</protein>
<dbReference type="Proteomes" id="UP000030635">
    <property type="component" value="Chromosome"/>
</dbReference>
<dbReference type="eggNOG" id="ENOG5030PCK">
    <property type="taxonomic scope" value="Bacteria"/>
</dbReference>
<keyword evidence="2" id="KW-1185">Reference proteome</keyword>
<dbReference type="HOGENOM" id="CLU_067295_0_0_9"/>
<dbReference type="EMBL" id="CP006905">
    <property type="protein sequence ID" value="AIY84453.1"/>
    <property type="molecule type" value="Genomic_DNA"/>
</dbReference>
<organism evidence="1 2">
    <name type="scientific">Clostridium baratii str. Sullivan</name>
    <dbReference type="NCBI Taxonomy" id="1415775"/>
    <lineage>
        <taxon>Bacteria</taxon>
        <taxon>Bacillati</taxon>
        <taxon>Bacillota</taxon>
        <taxon>Clostridia</taxon>
        <taxon>Eubacteriales</taxon>
        <taxon>Clostridiaceae</taxon>
        <taxon>Clostridium</taxon>
    </lineage>
</organism>
<dbReference type="OrthoDB" id="1722540at2"/>
<sequence>MFGYVTPLKPELKIREYNQFQSYYCGVCLGIKNLYGELPRMTLNYDMTFLALLLDGLSSNEELNLKLKRCMAHPNKKKPILLNNKAINYAATMNVSLTYYKLLDDVYDDNSLKSKFLLNVIKHYKKKFPSSVTKINSLIEEKLKELSNLEKNKNFKFIDEICDPFSVIVGSILKEYPNEFKEDSEILRENLYKFGYSLGKWIYLMDALDDLKEDIEKNKFNPINYLYNKDNIPYEELLKEIKGRLEFSIFNLAYTCKEILNELPLERNKEILENIINLGMMDKYVKVTTNCNCKEKGRKLKNESI</sequence>
<gene>
    <name evidence="1" type="ORF">U729_2107</name>
</gene>
<dbReference type="Pfam" id="PF18937">
    <property type="entry name" value="DUF5685"/>
    <property type="match status" value="1"/>
</dbReference>
<dbReference type="RefSeq" id="WP_039314596.1">
    <property type="nucleotide sequence ID" value="NZ_CP006905.1"/>
</dbReference>
<dbReference type="GeneID" id="60852594"/>
<proteinExistence type="predicted"/>
<dbReference type="InterPro" id="IPR043740">
    <property type="entry name" value="DUF5685"/>
</dbReference>
<evidence type="ECO:0000313" key="2">
    <source>
        <dbReference type="Proteomes" id="UP000030635"/>
    </source>
</evidence>
<reference evidence="1 2" key="1">
    <citation type="journal article" date="2015" name="Infect. Genet. Evol.">
        <title>Genomic sequences of six botulinum neurotoxin-producing strains representing three clostridial species illustrate the mobility and diversity of botulinum neurotoxin genes.</title>
        <authorList>
            <person name="Smith T.J."/>
            <person name="Hill K.K."/>
            <person name="Xie G."/>
            <person name="Foley B.T."/>
            <person name="Williamson C.H."/>
            <person name="Foster J.T."/>
            <person name="Johnson S.L."/>
            <person name="Chertkov O."/>
            <person name="Teshima H."/>
            <person name="Gibbons H.S."/>
            <person name="Johnsky L.A."/>
            <person name="Karavis M.A."/>
            <person name="Smith L.A."/>
        </authorList>
    </citation>
    <scope>NUCLEOTIDE SEQUENCE [LARGE SCALE GENOMIC DNA]</scope>
    <source>
        <strain evidence="1">Sullivan</strain>
    </source>
</reference>
<dbReference type="KEGG" id="cbv:U729_2107"/>
<dbReference type="STRING" id="1561.NPD11_912"/>
<evidence type="ECO:0000313" key="1">
    <source>
        <dbReference type="EMBL" id="AIY84453.1"/>
    </source>
</evidence>
<accession>A0A0A7FXZ0</accession>